<dbReference type="AlphaFoldDB" id="A0A7Y9J3W7"/>
<evidence type="ECO:0000259" key="1">
    <source>
        <dbReference type="Pfam" id="PF00903"/>
    </source>
</evidence>
<reference evidence="2 3" key="1">
    <citation type="submission" date="2020-07" db="EMBL/GenBank/DDBJ databases">
        <title>Sequencing the genomes of 1000 actinobacteria strains.</title>
        <authorList>
            <person name="Klenk H.-P."/>
        </authorList>
    </citation>
    <scope>NUCLEOTIDE SEQUENCE [LARGE SCALE GENOMIC DNA]</scope>
    <source>
        <strain evidence="2 3">DSM 45772</strain>
    </source>
</reference>
<name>A0A7Y9J3W7_9PSEU</name>
<dbReference type="Gene3D" id="3.10.180.10">
    <property type="entry name" value="2,3-Dihydroxybiphenyl 1,2-Dioxygenase, domain 1"/>
    <property type="match status" value="1"/>
</dbReference>
<keyword evidence="3" id="KW-1185">Reference proteome</keyword>
<gene>
    <name evidence="2" type="ORF">BJ983_000549</name>
</gene>
<sequence length="165" mass="17518">MAISTVTHLNFTGNARQALEFYRSVFGGQLMIGTYGDGGVPQDSPDSERVTFAPVAADSPNADLVGFGMVVAENGFRIAAYDVFDATGDRLAGSDGPGRADGLVHTESLFVLLNGDTVEEVREFWTRLAEGGRIIQSLAPTPWGAPYGMVTDRFGVTWIVGTNPG</sequence>
<dbReference type="Proteomes" id="UP000535890">
    <property type="component" value="Unassembled WGS sequence"/>
</dbReference>
<dbReference type="InterPro" id="IPR004360">
    <property type="entry name" value="Glyas_Fos-R_dOase_dom"/>
</dbReference>
<protein>
    <submittedName>
        <fullName evidence="2">PhnB protein</fullName>
    </submittedName>
</protein>
<accession>A0A7Y9J3W7</accession>
<feature type="domain" description="Glyoxalase/fosfomycin resistance/dioxygenase" evidence="1">
    <location>
        <begin position="11"/>
        <end position="158"/>
    </location>
</feature>
<evidence type="ECO:0000313" key="3">
    <source>
        <dbReference type="Proteomes" id="UP000535890"/>
    </source>
</evidence>
<evidence type="ECO:0000313" key="2">
    <source>
        <dbReference type="EMBL" id="NYD34447.1"/>
    </source>
</evidence>
<dbReference type="InterPro" id="IPR029068">
    <property type="entry name" value="Glyas_Bleomycin-R_OHBP_Dase"/>
</dbReference>
<dbReference type="InterPro" id="IPR028973">
    <property type="entry name" value="PhnB-like"/>
</dbReference>
<proteinExistence type="predicted"/>
<dbReference type="EMBL" id="JACCBN010000001">
    <property type="protein sequence ID" value="NYD34447.1"/>
    <property type="molecule type" value="Genomic_DNA"/>
</dbReference>
<dbReference type="SUPFAM" id="SSF54593">
    <property type="entry name" value="Glyoxalase/Bleomycin resistance protein/Dihydroxybiphenyl dioxygenase"/>
    <property type="match status" value="1"/>
</dbReference>
<dbReference type="PANTHER" id="PTHR33990">
    <property type="entry name" value="PROTEIN YJDN-RELATED"/>
    <property type="match status" value="1"/>
</dbReference>
<organism evidence="2 3">
    <name type="scientific">Actinomycetospora corticicola</name>
    <dbReference type="NCBI Taxonomy" id="663602"/>
    <lineage>
        <taxon>Bacteria</taxon>
        <taxon>Bacillati</taxon>
        <taxon>Actinomycetota</taxon>
        <taxon>Actinomycetes</taxon>
        <taxon>Pseudonocardiales</taxon>
        <taxon>Pseudonocardiaceae</taxon>
        <taxon>Actinomycetospora</taxon>
    </lineage>
</organism>
<dbReference type="Pfam" id="PF00903">
    <property type="entry name" value="Glyoxalase"/>
    <property type="match status" value="1"/>
</dbReference>
<dbReference type="CDD" id="cd06588">
    <property type="entry name" value="PhnB_like"/>
    <property type="match status" value="1"/>
</dbReference>
<dbReference type="PANTHER" id="PTHR33990:SF1">
    <property type="entry name" value="PROTEIN YJDN"/>
    <property type="match status" value="1"/>
</dbReference>
<dbReference type="RefSeq" id="WP_179792396.1">
    <property type="nucleotide sequence ID" value="NZ_BAABHP010000010.1"/>
</dbReference>
<comment type="caution">
    <text evidence="2">The sequence shown here is derived from an EMBL/GenBank/DDBJ whole genome shotgun (WGS) entry which is preliminary data.</text>
</comment>